<dbReference type="InterPro" id="IPR036396">
    <property type="entry name" value="Cyt_P450_sf"/>
</dbReference>
<sequence>MGIILLVTLNYFINLIKEYKTETLALLIIFLIYRWIKKYYEEVAKYPKGPMPFPIFGNLLQIPIVDMPESFEYYKKIYGPVFTIFIPYPVVVLDDYESFKEALVKNSLIFSGRAKGYPESFVHPEPGRGIVFTDGDYWKEQRRVCIQIFRDFGMGRSIMESRIMDYVHETLHYVEDKRKEGLVEFTWIFRTCFANIMSELVFGVQRSIDDNQELKYFMEPLERLFQLGRSNFTMLYIYFKDYPWIISILKKINNVGRKDLDDAFEHIRNVIFEVKKSWVPGEKPTNFVHAYMEKTYPKSEYINEEEMPYVIHDLWVAGMETTATAVNWAMNILATFPEKQAKMREEIYNVIGRDRDIVNNDRSSLPYCNAAVLEILRFANTIPHNVTHRNIEEVSIMGKKIPKDTIIYAQQYNILKYDPLFVASDKFEPERFLMSDGKTTRRETADRMLAFSDGSHKCIGENMALMELFLFMTNLLSRYEIKVPKGSPMPLLKGKWAGIIKAPPYSFEVTVPKQ</sequence>
<evidence type="ECO:0000313" key="10">
    <source>
        <dbReference type="WBParaSite" id="PTRK_0000464100.1"/>
    </source>
</evidence>
<dbReference type="GO" id="GO:0020037">
    <property type="term" value="F:heme binding"/>
    <property type="evidence" value="ECO:0007669"/>
    <property type="project" value="InterPro"/>
</dbReference>
<keyword evidence="5 7" id="KW-0408">Iron</keyword>
<evidence type="ECO:0000256" key="1">
    <source>
        <dbReference type="ARBA" id="ARBA00001971"/>
    </source>
</evidence>
<dbReference type="PANTHER" id="PTHR24284">
    <property type="entry name" value="CYTOCHROME P450 FAMILY"/>
    <property type="match status" value="1"/>
</dbReference>
<dbReference type="PRINTS" id="PR00385">
    <property type="entry name" value="P450"/>
</dbReference>
<keyword evidence="4 8" id="KW-0560">Oxidoreductase</keyword>
<keyword evidence="3 7" id="KW-0479">Metal-binding</keyword>
<dbReference type="PANTHER" id="PTHR24284:SF1">
    <property type="entry name" value="CYTOCHROME P450 FAMILY"/>
    <property type="match status" value="1"/>
</dbReference>
<dbReference type="WBParaSite" id="PTRK_0000464100.1">
    <property type="protein sequence ID" value="PTRK_0000464100.1"/>
    <property type="gene ID" value="PTRK_0000464100"/>
</dbReference>
<evidence type="ECO:0000256" key="3">
    <source>
        <dbReference type="ARBA" id="ARBA00022723"/>
    </source>
</evidence>
<evidence type="ECO:0000256" key="4">
    <source>
        <dbReference type="ARBA" id="ARBA00023002"/>
    </source>
</evidence>
<comment type="cofactor">
    <cofactor evidence="1 7">
        <name>heme</name>
        <dbReference type="ChEBI" id="CHEBI:30413"/>
    </cofactor>
</comment>
<dbReference type="FunFam" id="1.10.630.10:FF:000036">
    <property type="entry name" value="CYtochrome P450 family"/>
    <property type="match status" value="1"/>
</dbReference>
<accession>A0A0N4ZAS7</accession>
<dbReference type="AlphaFoldDB" id="A0A0N4ZAS7"/>
<reference evidence="10" key="1">
    <citation type="submission" date="2017-02" db="UniProtKB">
        <authorList>
            <consortium name="WormBaseParasite"/>
        </authorList>
    </citation>
    <scope>IDENTIFICATION</scope>
</reference>
<feature type="binding site" description="axial binding residue" evidence="7">
    <location>
        <position position="458"/>
    </location>
    <ligand>
        <name>heme</name>
        <dbReference type="ChEBI" id="CHEBI:30413"/>
    </ligand>
    <ligandPart>
        <name>Fe</name>
        <dbReference type="ChEBI" id="CHEBI:18248"/>
    </ligandPart>
</feature>
<dbReference type="STRING" id="131310.A0A0N4ZAS7"/>
<evidence type="ECO:0000256" key="7">
    <source>
        <dbReference type="PIRSR" id="PIRSR602401-1"/>
    </source>
</evidence>
<dbReference type="InterPro" id="IPR017972">
    <property type="entry name" value="Cyt_P450_CS"/>
</dbReference>
<evidence type="ECO:0000256" key="6">
    <source>
        <dbReference type="ARBA" id="ARBA00023033"/>
    </source>
</evidence>
<dbReference type="GO" id="GO:0004497">
    <property type="term" value="F:monooxygenase activity"/>
    <property type="evidence" value="ECO:0007669"/>
    <property type="project" value="UniProtKB-KW"/>
</dbReference>
<name>A0A0N4ZAS7_PARTI</name>
<proteinExistence type="inferred from homology"/>
<dbReference type="PRINTS" id="PR00463">
    <property type="entry name" value="EP450I"/>
</dbReference>
<evidence type="ECO:0000256" key="5">
    <source>
        <dbReference type="ARBA" id="ARBA00023004"/>
    </source>
</evidence>
<evidence type="ECO:0000313" key="9">
    <source>
        <dbReference type="Proteomes" id="UP000038045"/>
    </source>
</evidence>
<organism evidence="9 10">
    <name type="scientific">Parastrongyloides trichosuri</name>
    <name type="common">Possum-specific nematode worm</name>
    <dbReference type="NCBI Taxonomy" id="131310"/>
    <lineage>
        <taxon>Eukaryota</taxon>
        <taxon>Metazoa</taxon>
        <taxon>Ecdysozoa</taxon>
        <taxon>Nematoda</taxon>
        <taxon>Chromadorea</taxon>
        <taxon>Rhabditida</taxon>
        <taxon>Tylenchina</taxon>
        <taxon>Panagrolaimomorpha</taxon>
        <taxon>Strongyloidoidea</taxon>
        <taxon>Strongyloididae</taxon>
        <taxon>Parastrongyloides</taxon>
    </lineage>
</organism>
<dbReference type="SUPFAM" id="SSF48264">
    <property type="entry name" value="Cytochrome P450"/>
    <property type="match status" value="1"/>
</dbReference>
<dbReference type="Pfam" id="PF00067">
    <property type="entry name" value="p450"/>
    <property type="match status" value="1"/>
</dbReference>
<dbReference type="GO" id="GO:0016705">
    <property type="term" value="F:oxidoreductase activity, acting on paired donors, with incorporation or reduction of molecular oxygen"/>
    <property type="evidence" value="ECO:0007669"/>
    <property type="project" value="InterPro"/>
</dbReference>
<dbReference type="PROSITE" id="PS00086">
    <property type="entry name" value="CYTOCHROME_P450"/>
    <property type="match status" value="1"/>
</dbReference>
<protein>
    <submittedName>
        <fullName evidence="10">Cytochrome P450</fullName>
    </submittedName>
</protein>
<evidence type="ECO:0000256" key="2">
    <source>
        <dbReference type="ARBA" id="ARBA00010617"/>
    </source>
</evidence>
<keyword evidence="6 8" id="KW-0503">Monooxygenase</keyword>
<comment type="similarity">
    <text evidence="2 8">Belongs to the cytochrome P450 family.</text>
</comment>
<keyword evidence="7 8" id="KW-0349">Heme</keyword>
<dbReference type="Proteomes" id="UP000038045">
    <property type="component" value="Unplaced"/>
</dbReference>
<dbReference type="Gene3D" id="1.10.630.10">
    <property type="entry name" value="Cytochrome P450"/>
    <property type="match status" value="1"/>
</dbReference>
<dbReference type="InterPro" id="IPR001128">
    <property type="entry name" value="Cyt_P450"/>
</dbReference>
<dbReference type="GO" id="GO:0005506">
    <property type="term" value="F:iron ion binding"/>
    <property type="evidence" value="ECO:0007669"/>
    <property type="project" value="InterPro"/>
</dbReference>
<keyword evidence="9" id="KW-1185">Reference proteome</keyword>
<dbReference type="InterPro" id="IPR002401">
    <property type="entry name" value="Cyt_P450_E_grp-I"/>
</dbReference>
<evidence type="ECO:0000256" key="8">
    <source>
        <dbReference type="RuleBase" id="RU000461"/>
    </source>
</evidence>